<proteinExistence type="predicted"/>
<gene>
    <name evidence="1" type="ORF">HED55_10030</name>
</gene>
<organism evidence="1 2">
    <name type="scientific">Brucella haematophila</name>
    <dbReference type="NCBI Taxonomy" id="419474"/>
    <lineage>
        <taxon>Bacteria</taxon>
        <taxon>Pseudomonadati</taxon>
        <taxon>Pseudomonadota</taxon>
        <taxon>Alphaproteobacteria</taxon>
        <taxon>Hyphomicrobiales</taxon>
        <taxon>Brucellaceae</taxon>
        <taxon>Brucella/Ochrobactrum group</taxon>
        <taxon>Brucella</taxon>
    </lineage>
</organism>
<name>A0ABX1DM61_9HYPH</name>
<evidence type="ECO:0000313" key="1">
    <source>
        <dbReference type="EMBL" id="NKC03533.1"/>
    </source>
</evidence>
<dbReference type="EMBL" id="JAAVLN010000001">
    <property type="protein sequence ID" value="NKC03533.1"/>
    <property type="molecule type" value="Genomic_DNA"/>
</dbReference>
<reference evidence="1 2" key="1">
    <citation type="submission" date="2020-03" db="EMBL/GenBank/DDBJ databases">
        <title>Whole genome sequencing of clinical and environmental type strains of Ochrobactrum.</title>
        <authorList>
            <person name="Dharne M."/>
        </authorList>
    </citation>
    <scope>NUCLEOTIDE SEQUENCE [LARGE SCALE GENOMIC DNA]</scope>
    <source>
        <strain evidence="1 2">CIP 109452</strain>
    </source>
</reference>
<evidence type="ECO:0000313" key="2">
    <source>
        <dbReference type="Proteomes" id="UP000704467"/>
    </source>
</evidence>
<comment type="caution">
    <text evidence="1">The sequence shown here is derived from an EMBL/GenBank/DDBJ whole genome shotgun (WGS) entry which is preliminary data.</text>
</comment>
<accession>A0ABX1DM61</accession>
<sequence length="151" mass="16605">MAYITIYACCDDKASFESLSLGFISTIPGKMESQSKIYINASGFKDTFSINISSKQSLEYDIDSLSIKAQRVVHNNNEGRDGDIALGSYDVGAVIDSLTTQSGSVQLLRAAIALGSTRHWLTEGHRILQTRQNWVKGPIMRLETVVLALME</sequence>
<keyword evidence="2" id="KW-1185">Reference proteome</keyword>
<protein>
    <submittedName>
        <fullName evidence="1">Uncharacterized protein</fullName>
    </submittedName>
</protein>
<dbReference type="Proteomes" id="UP000704467">
    <property type="component" value="Unassembled WGS sequence"/>
</dbReference>